<accession>A0A194S9H2</accession>
<evidence type="ECO:0000313" key="2">
    <source>
        <dbReference type="EMBL" id="KPV76046.1"/>
    </source>
</evidence>
<dbReference type="RefSeq" id="XP_018272095.1">
    <property type="nucleotide sequence ID" value="XM_018414228.1"/>
</dbReference>
<evidence type="ECO:0000313" key="3">
    <source>
        <dbReference type="Proteomes" id="UP000053890"/>
    </source>
</evidence>
<keyword evidence="3" id="KW-1185">Reference proteome</keyword>
<name>A0A194S9H2_RHOGW</name>
<dbReference type="AlphaFoldDB" id="A0A194S9H2"/>
<protein>
    <submittedName>
        <fullName evidence="2">Uncharacterized protein</fullName>
    </submittedName>
</protein>
<feature type="compositionally biased region" description="Low complexity" evidence="1">
    <location>
        <begin position="314"/>
        <end position="326"/>
    </location>
</feature>
<dbReference type="GeneID" id="28974676"/>
<feature type="region of interest" description="Disordered" evidence="1">
    <location>
        <begin position="314"/>
        <end position="336"/>
    </location>
</feature>
<dbReference type="OrthoDB" id="2533326at2759"/>
<gene>
    <name evidence="2" type="ORF">RHOBADRAFT_43485</name>
</gene>
<dbReference type="Proteomes" id="UP000053890">
    <property type="component" value="Unassembled WGS sequence"/>
</dbReference>
<reference evidence="2 3" key="1">
    <citation type="journal article" date="2015" name="Front. Microbiol.">
        <title>Genome sequence of the plant growth promoting endophytic yeast Rhodotorula graminis WP1.</title>
        <authorList>
            <person name="Firrincieli A."/>
            <person name="Otillar R."/>
            <person name="Salamov A."/>
            <person name="Schmutz J."/>
            <person name="Khan Z."/>
            <person name="Redman R.S."/>
            <person name="Fleck N.D."/>
            <person name="Lindquist E."/>
            <person name="Grigoriev I.V."/>
            <person name="Doty S.L."/>
        </authorList>
    </citation>
    <scope>NUCLEOTIDE SEQUENCE [LARGE SCALE GENOMIC DNA]</scope>
    <source>
        <strain evidence="2 3">WP1</strain>
    </source>
</reference>
<feature type="compositionally biased region" description="Low complexity" evidence="1">
    <location>
        <begin position="360"/>
        <end position="375"/>
    </location>
</feature>
<feature type="region of interest" description="Disordered" evidence="1">
    <location>
        <begin position="350"/>
        <end position="391"/>
    </location>
</feature>
<dbReference type="EMBL" id="KQ474077">
    <property type="protein sequence ID" value="KPV76046.1"/>
    <property type="molecule type" value="Genomic_DNA"/>
</dbReference>
<sequence length="464" mass="49437">MRRERILTSTHETASFSLLPPELALAVLAHSLPDEASPQSALARFVRVNRACHDLATPLLYASPCATSLDSLESLVAAVTARAPAGHAHDVRALRVAGRVFASKGWGVRVGKALKACAGVERLELVGVDDLRAKHLVGEGALTHLSLLNSSFAAHSLPSPPTLVPFLSSLTHLTLANVGLPHPSTHLTDMLSICAPHLEFLALSSLRDVEERQFRRAMAVLVRQAGRLKSVKLGFLLDEQVRAMCAPLLVEDDAASFPTPPPSPTSPPAAAADPAAPALSLLPSVTHLSFTLPLPTSALLLALPTALEILTVRPPYSRPSSSNPTPGGARGTPTIFGTSRESLLRVLDRRPAPAPLPDGPHAAAHTATPTPFATPARERSQPGQARRPSSFTLEQLEEEERVVVALEDALEVRPGENGRGPVSMVAPRLREVRWEGRALRSARARVAEVLARRDRVRERGAAGV</sequence>
<proteinExistence type="predicted"/>
<feature type="compositionally biased region" description="Polar residues" evidence="1">
    <location>
        <begin position="381"/>
        <end position="391"/>
    </location>
</feature>
<organism evidence="2 3">
    <name type="scientific">Rhodotorula graminis (strain WP1)</name>
    <dbReference type="NCBI Taxonomy" id="578459"/>
    <lineage>
        <taxon>Eukaryota</taxon>
        <taxon>Fungi</taxon>
        <taxon>Dikarya</taxon>
        <taxon>Basidiomycota</taxon>
        <taxon>Pucciniomycotina</taxon>
        <taxon>Microbotryomycetes</taxon>
        <taxon>Sporidiobolales</taxon>
        <taxon>Sporidiobolaceae</taxon>
        <taxon>Rhodotorula</taxon>
    </lineage>
</organism>
<evidence type="ECO:0000256" key="1">
    <source>
        <dbReference type="SAM" id="MobiDB-lite"/>
    </source>
</evidence>